<sequence>MKLLRSTLLLGMAVFLLVSSTFSYAMEQDDKDVAMGVKDGLELSIRDLMPITDEDSILPGRVRRQGYLNVGSVHHNPRHRHNSYRGRSGRRRNRQRYRPTQRVYEA</sequence>
<gene>
    <name evidence="3" type="ORF">PoB_004740900</name>
</gene>
<name>A0AAV4BPY7_9GAST</name>
<feature type="region of interest" description="Disordered" evidence="1">
    <location>
        <begin position="69"/>
        <end position="106"/>
    </location>
</feature>
<dbReference type="EMBL" id="BLXT01005224">
    <property type="protein sequence ID" value="GFO20904.1"/>
    <property type="molecule type" value="Genomic_DNA"/>
</dbReference>
<feature type="signal peptide" evidence="2">
    <location>
        <begin position="1"/>
        <end position="25"/>
    </location>
</feature>
<protein>
    <submittedName>
        <fullName evidence="3">Uncharacterized protein</fullName>
    </submittedName>
</protein>
<accession>A0AAV4BPY7</accession>
<evidence type="ECO:0000313" key="4">
    <source>
        <dbReference type="Proteomes" id="UP000735302"/>
    </source>
</evidence>
<dbReference type="AlphaFoldDB" id="A0AAV4BPY7"/>
<dbReference type="Proteomes" id="UP000735302">
    <property type="component" value="Unassembled WGS sequence"/>
</dbReference>
<evidence type="ECO:0000313" key="3">
    <source>
        <dbReference type="EMBL" id="GFO20904.1"/>
    </source>
</evidence>
<evidence type="ECO:0000256" key="1">
    <source>
        <dbReference type="SAM" id="MobiDB-lite"/>
    </source>
</evidence>
<keyword evidence="4" id="KW-1185">Reference proteome</keyword>
<feature type="chain" id="PRO_5043528531" evidence="2">
    <location>
        <begin position="26"/>
        <end position="106"/>
    </location>
</feature>
<organism evidence="3 4">
    <name type="scientific">Plakobranchus ocellatus</name>
    <dbReference type="NCBI Taxonomy" id="259542"/>
    <lineage>
        <taxon>Eukaryota</taxon>
        <taxon>Metazoa</taxon>
        <taxon>Spiralia</taxon>
        <taxon>Lophotrochozoa</taxon>
        <taxon>Mollusca</taxon>
        <taxon>Gastropoda</taxon>
        <taxon>Heterobranchia</taxon>
        <taxon>Euthyneura</taxon>
        <taxon>Panpulmonata</taxon>
        <taxon>Sacoglossa</taxon>
        <taxon>Placobranchoidea</taxon>
        <taxon>Plakobranchidae</taxon>
        <taxon>Plakobranchus</taxon>
    </lineage>
</organism>
<comment type="caution">
    <text evidence="3">The sequence shown here is derived from an EMBL/GenBank/DDBJ whole genome shotgun (WGS) entry which is preliminary data.</text>
</comment>
<evidence type="ECO:0000256" key="2">
    <source>
        <dbReference type="SAM" id="SignalP"/>
    </source>
</evidence>
<feature type="compositionally biased region" description="Basic residues" evidence="1">
    <location>
        <begin position="75"/>
        <end position="99"/>
    </location>
</feature>
<keyword evidence="2" id="KW-0732">Signal</keyword>
<proteinExistence type="predicted"/>
<reference evidence="3 4" key="1">
    <citation type="journal article" date="2021" name="Elife">
        <title>Chloroplast acquisition without the gene transfer in kleptoplastic sea slugs, Plakobranchus ocellatus.</title>
        <authorList>
            <person name="Maeda T."/>
            <person name="Takahashi S."/>
            <person name="Yoshida T."/>
            <person name="Shimamura S."/>
            <person name="Takaki Y."/>
            <person name="Nagai Y."/>
            <person name="Toyoda A."/>
            <person name="Suzuki Y."/>
            <person name="Arimoto A."/>
            <person name="Ishii H."/>
            <person name="Satoh N."/>
            <person name="Nishiyama T."/>
            <person name="Hasebe M."/>
            <person name="Maruyama T."/>
            <person name="Minagawa J."/>
            <person name="Obokata J."/>
            <person name="Shigenobu S."/>
        </authorList>
    </citation>
    <scope>NUCLEOTIDE SEQUENCE [LARGE SCALE GENOMIC DNA]</scope>
</reference>